<proteinExistence type="predicted"/>
<protein>
    <submittedName>
        <fullName evidence="3">Cytochrome c biogenesis protein CcsA</fullName>
    </submittedName>
</protein>
<feature type="transmembrane region" description="Helical" evidence="1">
    <location>
        <begin position="131"/>
        <end position="157"/>
    </location>
</feature>
<feature type="transmembrane region" description="Helical" evidence="1">
    <location>
        <begin position="66"/>
        <end position="85"/>
    </location>
</feature>
<keyword evidence="1" id="KW-0812">Transmembrane</keyword>
<dbReference type="EMBL" id="JBHUHO010000030">
    <property type="protein sequence ID" value="MFD2116493.1"/>
    <property type="molecule type" value="Genomic_DNA"/>
</dbReference>
<feature type="transmembrane region" description="Helical" evidence="1">
    <location>
        <begin position="187"/>
        <end position="207"/>
    </location>
</feature>
<keyword evidence="1" id="KW-1133">Transmembrane helix</keyword>
<keyword evidence="4" id="KW-1185">Reference proteome</keyword>
<feature type="transmembrane region" description="Helical" evidence="1">
    <location>
        <begin position="6"/>
        <end position="24"/>
    </location>
</feature>
<dbReference type="Proteomes" id="UP001597362">
    <property type="component" value="Unassembled WGS sequence"/>
</dbReference>
<keyword evidence="1" id="KW-0472">Membrane</keyword>
<reference evidence="4" key="1">
    <citation type="journal article" date="2019" name="Int. J. Syst. Evol. Microbiol.">
        <title>The Global Catalogue of Microorganisms (GCM) 10K type strain sequencing project: providing services to taxonomists for standard genome sequencing and annotation.</title>
        <authorList>
            <consortium name="The Broad Institute Genomics Platform"/>
            <consortium name="The Broad Institute Genome Sequencing Center for Infectious Disease"/>
            <person name="Wu L."/>
            <person name="Ma J."/>
        </authorList>
    </citation>
    <scope>NUCLEOTIDE SEQUENCE [LARGE SCALE GENOMIC DNA]</scope>
    <source>
        <strain evidence="4">GH52</strain>
    </source>
</reference>
<accession>A0ABW4YLF0</accession>
<evidence type="ECO:0000259" key="2">
    <source>
        <dbReference type="Pfam" id="PF01578"/>
    </source>
</evidence>
<evidence type="ECO:0000313" key="3">
    <source>
        <dbReference type="EMBL" id="MFD2116493.1"/>
    </source>
</evidence>
<feature type="transmembrane region" description="Helical" evidence="1">
    <location>
        <begin position="36"/>
        <end position="54"/>
    </location>
</feature>
<feature type="transmembrane region" description="Helical" evidence="1">
    <location>
        <begin position="90"/>
        <end position="111"/>
    </location>
</feature>
<dbReference type="InterPro" id="IPR002541">
    <property type="entry name" value="Cyt_c_assembly"/>
</dbReference>
<feature type="domain" description="Cytochrome c assembly protein" evidence="2">
    <location>
        <begin position="71"/>
        <end position="259"/>
    </location>
</feature>
<gene>
    <name evidence="3" type="primary">ccsA</name>
    <name evidence="3" type="ORF">ACFSJH_12240</name>
</gene>
<evidence type="ECO:0000256" key="1">
    <source>
        <dbReference type="SAM" id="Phobius"/>
    </source>
</evidence>
<sequence>MGSAFWMYDATLYVYALSLLFYFSDFVSFNRRANRVGAGLLLFVWLLQTGYLISRIIIDSGEWSRAPFSNLFIFSWLLVTVSIIIDRFFYIEFVVFFANVIGFAMLALSFYSTPTPGQPFELWQTTKELLFVHISLVFPAFVSLTIGALLSGMYMFLHNRLKAKRWTSMVRRFPSLETIDRYIERTVIIGVPLLTLSLAVAITSLFVEGRPQLILDWKVLTALIGLLLYVRYIYLRAVAKFSGMKLSKLFLLGYVMLVLNAATDSFSSFH</sequence>
<organism evidence="3 4">
    <name type="scientific">Paenibacillus yanchengensis</name>
    <dbReference type="NCBI Taxonomy" id="2035833"/>
    <lineage>
        <taxon>Bacteria</taxon>
        <taxon>Bacillati</taxon>
        <taxon>Bacillota</taxon>
        <taxon>Bacilli</taxon>
        <taxon>Bacillales</taxon>
        <taxon>Paenibacillaceae</taxon>
        <taxon>Paenibacillus</taxon>
    </lineage>
</organism>
<evidence type="ECO:0000313" key="4">
    <source>
        <dbReference type="Proteomes" id="UP001597362"/>
    </source>
</evidence>
<name>A0ABW4YLF0_9BACL</name>
<dbReference type="RefSeq" id="WP_377772707.1">
    <property type="nucleotide sequence ID" value="NZ_JBHUHO010000030.1"/>
</dbReference>
<dbReference type="Pfam" id="PF01578">
    <property type="entry name" value="Cytochrom_C_asm"/>
    <property type="match status" value="1"/>
</dbReference>
<comment type="caution">
    <text evidence="3">The sequence shown here is derived from an EMBL/GenBank/DDBJ whole genome shotgun (WGS) entry which is preliminary data.</text>
</comment>
<feature type="transmembrane region" description="Helical" evidence="1">
    <location>
        <begin position="213"/>
        <end position="234"/>
    </location>
</feature>